<comment type="caution">
    <text evidence="4">The sequence shown here is derived from an EMBL/GenBank/DDBJ whole genome shotgun (WGS) entry which is preliminary data.</text>
</comment>
<sequence length="477" mass="54605">MEDITKAETISRKGMTSNGDYGGRTKKSKAKDYEVYMNFRGPNTRKGFADYLYTSLVDAGVHVFRDGEICVGGKIGFDFPSVIAQTKISIVIISENFASRAWCLKELADILECRRSRGQLVLPIYYKVKPSQLKYLTGRFRGCTDAHKRKMGEIVEWKEALRAVCSLRGWKSQSYENGMKEHWDCWNLGKIGIGKTTLARVLYNKLSSHFKHLSFVANIRETSLHKGIECLQRQFIDDILRSPNNVSIDKISVIKSQFIDKKVLVLLDDIDAITEFNALIGDISWVKVGSIVIVTTRNKKFLDEAKVDHKYEVNKLTLNESLILFSRHAFQKDYPIKGYEILSHSIVSITAGLPLALKVIDDMEQQICLDIACFLIGSFKQSPTYMWDACGFFPRNGIEVLSCMPFIEIDEDDKLRMHDQLRDLGQKIVHLENPKEPQERSRLWKYEETAYVLDSNKVSVFLYSSYSMNVIPFSFLV</sequence>
<dbReference type="Pfam" id="PF00931">
    <property type="entry name" value="NB-ARC"/>
    <property type="match status" value="1"/>
</dbReference>
<dbReference type="SUPFAM" id="SSF52540">
    <property type="entry name" value="P-loop containing nucleoside triphosphate hydrolases"/>
    <property type="match status" value="1"/>
</dbReference>
<dbReference type="PROSITE" id="PS50104">
    <property type="entry name" value="TIR"/>
    <property type="match status" value="1"/>
</dbReference>
<dbReference type="AlphaFoldDB" id="A0AAD9T812"/>
<feature type="domain" description="TIR" evidence="3">
    <location>
        <begin position="31"/>
        <end position="202"/>
    </location>
</feature>
<reference evidence="4 5" key="1">
    <citation type="journal article" date="2014" name="Nature">
        <title>The genome of Eucalyptus grandis.</title>
        <authorList>
            <person name="Myburg A.A."/>
            <person name="Grattapaglia D."/>
            <person name="Tuskan G.A."/>
            <person name="Hellsten U."/>
            <person name="Hayes R.D."/>
            <person name="Grimwood J."/>
            <person name="Jenkins J."/>
            <person name="Lindquist E."/>
            <person name="Tice H."/>
            <person name="Bauer D."/>
            <person name="Goodstein D.M."/>
            <person name="Dubchak I."/>
            <person name="Poliakov A."/>
            <person name="Mizrachi E."/>
            <person name="Kullan A.R."/>
            <person name="Hussey S.G."/>
            <person name="Pinard D."/>
            <person name="van der Merwe K."/>
            <person name="Singh P."/>
            <person name="van Jaarsveld I."/>
            <person name="Silva-Junior O.B."/>
            <person name="Togawa R.C."/>
            <person name="Pappas M.R."/>
            <person name="Faria D.A."/>
            <person name="Sansaloni C.P."/>
            <person name="Petroli C.D."/>
            <person name="Yang X."/>
            <person name="Ranjan P."/>
            <person name="Tschaplinski T.J."/>
            <person name="Ye C.Y."/>
            <person name="Li T."/>
            <person name="Sterck L."/>
            <person name="Vanneste K."/>
            <person name="Murat F."/>
            <person name="Soler M."/>
            <person name="Clemente H.S."/>
            <person name="Saidi N."/>
            <person name="Cassan-Wang H."/>
            <person name="Dunand C."/>
            <person name="Hefer C.A."/>
            <person name="Bornberg-Bauer E."/>
            <person name="Kersting A.R."/>
            <person name="Vining K."/>
            <person name="Amarasinghe V."/>
            <person name="Ranik M."/>
            <person name="Naithani S."/>
            <person name="Elser J."/>
            <person name="Boyd A.E."/>
            <person name="Liston A."/>
            <person name="Spatafora J.W."/>
            <person name="Dharmwardhana P."/>
            <person name="Raja R."/>
            <person name="Sullivan C."/>
            <person name="Romanel E."/>
            <person name="Alves-Ferreira M."/>
            <person name="Kulheim C."/>
            <person name="Foley W."/>
            <person name="Carocha V."/>
            <person name="Paiva J."/>
            <person name="Kudrna D."/>
            <person name="Brommonschenkel S.H."/>
            <person name="Pasquali G."/>
            <person name="Byrne M."/>
            <person name="Rigault P."/>
            <person name="Tibbits J."/>
            <person name="Spokevicius A."/>
            <person name="Jones R.C."/>
            <person name="Steane D.A."/>
            <person name="Vaillancourt R.E."/>
            <person name="Potts B.M."/>
            <person name="Joubert F."/>
            <person name="Barry K."/>
            <person name="Pappas G.J."/>
            <person name="Strauss S.H."/>
            <person name="Jaiswal P."/>
            <person name="Grima-Pettenati J."/>
            <person name="Salse J."/>
            <person name="Van de Peer Y."/>
            <person name="Rokhsar D.S."/>
            <person name="Schmutz J."/>
        </authorList>
    </citation>
    <scope>NUCLEOTIDE SEQUENCE [LARGE SCALE GENOMIC DNA]</scope>
    <source>
        <strain evidence="5">cv. BRASUZ1</strain>
        <tissue evidence="4">Leaf extractions</tissue>
    </source>
</reference>
<keyword evidence="2" id="KW-0677">Repeat</keyword>
<evidence type="ECO:0000256" key="1">
    <source>
        <dbReference type="ARBA" id="ARBA00022614"/>
    </source>
</evidence>
<dbReference type="Gene3D" id="3.40.50.300">
    <property type="entry name" value="P-loop containing nucleotide triphosphate hydrolases"/>
    <property type="match status" value="1"/>
</dbReference>
<dbReference type="InterPro" id="IPR044974">
    <property type="entry name" value="Disease_R_plants"/>
</dbReference>
<evidence type="ECO:0000313" key="5">
    <source>
        <dbReference type="Proteomes" id="UP000030711"/>
    </source>
</evidence>
<dbReference type="InterPro" id="IPR002182">
    <property type="entry name" value="NB-ARC"/>
</dbReference>
<dbReference type="GO" id="GO:0043531">
    <property type="term" value="F:ADP binding"/>
    <property type="evidence" value="ECO:0007669"/>
    <property type="project" value="InterPro"/>
</dbReference>
<dbReference type="Pfam" id="PF01582">
    <property type="entry name" value="TIR"/>
    <property type="match status" value="1"/>
</dbReference>
<dbReference type="GO" id="GO:0006952">
    <property type="term" value="P:defense response"/>
    <property type="evidence" value="ECO:0007669"/>
    <property type="project" value="InterPro"/>
</dbReference>
<dbReference type="InterPro" id="IPR000157">
    <property type="entry name" value="TIR_dom"/>
</dbReference>
<dbReference type="Gene3D" id="3.40.50.10140">
    <property type="entry name" value="Toll/interleukin-1 receptor homology (TIR) domain"/>
    <property type="match status" value="1"/>
</dbReference>
<dbReference type="SUPFAM" id="SSF52200">
    <property type="entry name" value="Toll/Interleukin receptor TIR domain"/>
    <property type="match status" value="1"/>
</dbReference>
<gene>
    <name evidence="4" type="ORF">EUGRSUZ_L03709</name>
</gene>
<dbReference type="SMART" id="SM00255">
    <property type="entry name" value="TIR"/>
    <property type="match status" value="1"/>
</dbReference>
<evidence type="ECO:0000256" key="2">
    <source>
        <dbReference type="ARBA" id="ARBA00022737"/>
    </source>
</evidence>
<dbReference type="PRINTS" id="PR00364">
    <property type="entry name" value="DISEASERSIST"/>
</dbReference>
<evidence type="ECO:0000313" key="4">
    <source>
        <dbReference type="EMBL" id="KAK2630921.1"/>
    </source>
</evidence>
<dbReference type="PANTHER" id="PTHR11017:SF570">
    <property type="entry name" value="DISEASE RESISTANCE PROTEIN (TIR-NBS CLASS)-RELATED"/>
    <property type="match status" value="1"/>
</dbReference>
<dbReference type="InterPro" id="IPR027417">
    <property type="entry name" value="P-loop_NTPase"/>
</dbReference>
<proteinExistence type="predicted"/>
<name>A0AAD9T812_EUCGR</name>
<dbReference type="Proteomes" id="UP000030711">
    <property type="component" value="Unassembled WGS sequence"/>
</dbReference>
<accession>A0AAD9T812</accession>
<protein>
    <recommendedName>
        <fullName evidence="3">TIR domain-containing protein</fullName>
    </recommendedName>
</protein>
<dbReference type="EMBL" id="MU852573">
    <property type="protein sequence ID" value="KAK2630921.1"/>
    <property type="molecule type" value="Genomic_DNA"/>
</dbReference>
<dbReference type="GO" id="GO:0007165">
    <property type="term" value="P:signal transduction"/>
    <property type="evidence" value="ECO:0007669"/>
    <property type="project" value="InterPro"/>
</dbReference>
<dbReference type="InterPro" id="IPR058192">
    <property type="entry name" value="WHD_ROQ1-like"/>
</dbReference>
<dbReference type="InterPro" id="IPR035897">
    <property type="entry name" value="Toll_tir_struct_dom_sf"/>
</dbReference>
<organism evidence="4 5">
    <name type="scientific">Eucalyptus grandis</name>
    <name type="common">Flooded gum</name>
    <dbReference type="NCBI Taxonomy" id="71139"/>
    <lineage>
        <taxon>Eukaryota</taxon>
        <taxon>Viridiplantae</taxon>
        <taxon>Streptophyta</taxon>
        <taxon>Embryophyta</taxon>
        <taxon>Tracheophyta</taxon>
        <taxon>Spermatophyta</taxon>
        <taxon>Magnoliopsida</taxon>
        <taxon>eudicotyledons</taxon>
        <taxon>Gunneridae</taxon>
        <taxon>Pentapetalae</taxon>
        <taxon>rosids</taxon>
        <taxon>malvids</taxon>
        <taxon>Myrtales</taxon>
        <taxon>Myrtaceae</taxon>
        <taxon>Myrtoideae</taxon>
        <taxon>Eucalypteae</taxon>
        <taxon>Eucalyptus</taxon>
    </lineage>
</organism>
<dbReference type="PANTHER" id="PTHR11017">
    <property type="entry name" value="LEUCINE-RICH REPEAT-CONTAINING PROTEIN"/>
    <property type="match status" value="1"/>
</dbReference>
<keyword evidence="1" id="KW-0433">Leucine-rich repeat</keyword>
<evidence type="ECO:0000259" key="3">
    <source>
        <dbReference type="PROSITE" id="PS50104"/>
    </source>
</evidence>
<dbReference type="Pfam" id="PF23282">
    <property type="entry name" value="WHD_ROQ1"/>
    <property type="match status" value="1"/>
</dbReference>
<keyword evidence="5" id="KW-1185">Reference proteome</keyword>